<reference evidence="2" key="1">
    <citation type="journal article" date="2019" name="Int. J. Syst. Evol. Microbiol.">
        <title>The Global Catalogue of Microorganisms (GCM) 10K type strain sequencing project: providing services to taxonomists for standard genome sequencing and annotation.</title>
        <authorList>
            <consortium name="The Broad Institute Genomics Platform"/>
            <consortium name="The Broad Institute Genome Sequencing Center for Infectious Disease"/>
            <person name="Wu L."/>
            <person name="Ma J."/>
        </authorList>
    </citation>
    <scope>NUCLEOTIDE SEQUENCE [LARGE SCALE GENOMIC DNA]</scope>
    <source>
        <strain evidence="2">JCM 17525</strain>
    </source>
</reference>
<dbReference type="Proteomes" id="UP001501456">
    <property type="component" value="Unassembled WGS sequence"/>
</dbReference>
<organism evidence="1 2">
    <name type="scientific">Corallibacter vietnamensis</name>
    <dbReference type="NCBI Taxonomy" id="904130"/>
    <lineage>
        <taxon>Bacteria</taxon>
        <taxon>Pseudomonadati</taxon>
        <taxon>Bacteroidota</taxon>
        <taxon>Flavobacteriia</taxon>
        <taxon>Flavobacteriales</taxon>
        <taxon>Flavobacteriaceae</taxon>
        <taxon>Corallibacter</taxon>
    </lineage>
</organism>
<dbReference type="RefSeq" id="WP_344730757.1">
    <property type="nucleotide sequence ID" value="NZ_BAABBI010000004.1"/>
</dbReference>
<evidence type="ECO:0000313" key="1">
    <source>
        <dbReference type="EMBL" id="GAA3790128.1"/>
    </source>
</evidence>
<gene>
    <name evidence="1" type="ORF">GCM10022271_23100</name>
</gene>
<accession>A0ABP7HIZ2</accession>
<comment type="caution">
    <text evidence="1">The sequence shown here is derived from an EMBL/GenBank/DDBJ whole genome shotgun (WGS) entry which is preliminary data.</text>
</comment>
<evidence type="ECO:0000313" key="2">
    <source>
        <dbReference type="Proteomes" id="UP001501456"/>
    </source>
</evidence>
<proteinExistence type="predicted"/>
<name>A0ABP7HIZ2_9FLAO</name>
<sequence length="126" mass="15362">MTNQDTLFDHDTDEELILKRSIKELELWISEVNYLIEECDKFAKLASNSFKKRELRDRFLEMIDVNYAFRNQLDAYKNEIPKYKECNDLACDLFYINKHESIRNHYHNNLLTYRNLKLLFFNDVLQ</sequence>
<protein>
    <submittedName>
        <fullName evidence="1">Uncharacterized protein</fullName>
    </submittedName>
</protein>
<keyword evidence="2" id="KW-1185">Reference proteome</keyword>
<dbReference type="EMBL" id="BAABBI010000004">
    <property type="protein sequence ID" value="GAA3790128.1"/>
    <property type="molecule type" value="Genomic_DNA"/>
</dbReference>